<name>A0A2P8FXK9_9BACT</name>
<reference evidence="2 3" key="1">
    <citation type="submission" date="2018-03" db="EMBL/GenBank/DDBJ databases">
        <title>Genomic Encyclopedia of Archaeal and Bacterial Type Strains, Phase II (KMG-II): from individual species to whole genera.</title>
        <authorList>
            <person name="Goeker M."/>
        </authorList>
    </citation>
    <scope>NUCLEOTIDE SEQUENCE [LARGE SCALE GENOMIC DNA]</scope>
    <source>
        <strain evidence="2 3">DSM 18107</strain>
    </source>
</reference>
<dbReference type="Pfam" id="PF17293">
    <property type="entry name" value="Arm-DNA-bind_5"/>
    <property type="match status" value="1"/>
</dbReference>
<dbReference type="RefSeq" id="WP_394337225.1">
    <property type="nucleotide sequence ID" value="NZ_PYGK01000011.1"/>
</dbReference>
<sequence>MNVKPKLSILVFGRKRTGVTDSLSLYIRVSIDGFKEEISCGIKVRPEHWNITLVAPPFIQFLFVDSNFCRWLLSDSASRWIPLP</sequence>
<dbReference type="EMBL" id="PYGK01000011">
    <property type="protein sequence ID" value="PSL26463.1"/>
    <property type="molecule type" value="Genomic_DNA"/>
</dbReference>
<keyword evidence="3" id="KW-1185">Reference proteome</keyword>
<evidence type="ECO:0000313" key="3">
    <source>
        <dbReference type="Proteomes" id="UP000240978"/>
    </source>
</evidence>
<evidence type="ECO:0000313" key="2">
    <source>
        <dbReference type="EMBL" id="PSL26463.1"/>
    </source>
</evidence>
<feature type="domain" description="Arm DNA-binding" evidence="1">
    <location>
        <begin position="19"/>
        <end position="50"/>
    </location>
</feature>
<gene>
    <name evidence="2" type="ORF">CLV42_111177</name>
</gene>
<protein>
    <recommendedName>
        <fullName evidence="1">Arm DNA-binding domain-containing protein</fullName>
    </recommendedName>
</protein>
<comment type="caution">
    <text evidence="2">The sequence shown here is derived from an EMBL/GenBank/DDBJ whole genome shotgun (WGS) entry which is preliminary data.</text>
</comment>
<proteinExistence type="predicted"/>
<evidence type="ECO:0000259" key="1">
    <source>
        <dbReference type="Pfam" id="PF17293"/>
    </source>
</evidence>
<organism evidence="2 3">
    <name type="scientific">Chitinophaga ginsengisoli</name>
    <dbReference type="NCBI Taxonomy" id="363837"/>
    <lineage>
        <taxon>Bacteria</taxon>
        <taxon>Pseudomonadati</taxon>
        <taxon>Bacteroidota</taxon>
        <taxon>Chitinophagia</taxon>
        <taxon>Chitinophagales</taxon>
        <taxon>Chitinophagaceae</taxon>
        <taxon>Chitinophaga</taxon>
    </lineage>
</organism>
<accession>A0A2P8FXK9</accession>
<dbReference type="AlphaFoldDB" id="A0A2P8FXK9"/>
<dbReference type="InterPro" id="IPR035386">
    <property type="entry name" value="Arm-DNA-bind_5"/>
</dbReference>
<dbReference type="Proteomes" id="UP000240978">
    <property type="component" value="Unassembled WGS sequence"/>
</dbReference>